<reference evidence="1" key="1">
    <citation type="journal article" date="2020" name="Stud. Mycol.">
        <title>101 Dothideomycetes genomes: a test case for predicting lifestyles and emergence of pathogens.</title>
        <authorList>
            <person name="Haridas S."/>
            <person name="Albert R."/>
            <person name="Binder M."/>
            <person name="Bloem J."/>
            <person name="Labutti K."/>
            <person name="Salamov A."/>
            <person name="Andreopoulos B."/>
            <person name="Baker S."/>
            <person name="Barry K."/>
            <person name="Bills G."/>
            <person name="Bluhm B."/>
            <person name="Cannon C."/>
            <person name="Castanera R."/>
            <person name="Culley D."/>
            <person name="Daum C."/>
            <person name="Ezra D."/>
            <person name="Gonzalez J."/>
            <person name="Henrissat B."/>
            <person name="Kuo A."/>
            <person name="Liang C."/>
            <person name="Lipzen A."/>
            <person name="Lutzoni F."/>
            <person name="Magnuson J."/>
            <person name="Mondo S."/>
            <person name="Nolan M."/>
            <person name="Ohm R."/>
            <person name="Pangilinan J."/>
            <person name="Park H.-J."/>
            <person name="Ramirez L."/>
            <person name="Alfaro M."/>
            <person name="Sun H."/>
            <person name="Tritt A."/>
            <person name="Yoshinaga Y."/>
            <person name="Zwiers L.-H."/>
            <person name="Turgeon B."/>
            <person name="Goodwin S."/>
            <person name="Spatafora J."/>
            <person name="Crous P."/>
            <person name="Grigoriev I."/>
        </authorList>
    </citation>
    <scope>NUCLEOTIDE SEQUENCE</scope>
    <source>
        <strain evidence="1">ATCC 200398</strain>
    </source>
</reference>
<protein>
    <submittedName>
        <fullName evidence="1">Uncharacterized protein</fullName>
    </submittedName>
</protein>
<name>A0ACB6Q6N0_9PLEO</name>
<accession>A0ACB6Q6N0</accession>
<proteinExistence type="predicted"/>
<evidence type="ECO:0000313" key="1">
    <source>
        <dbReference type="EMBL" id="KAF2462483.1"/>
    </source>
</evidence>
<organism evidence="1 2">
    <name type="scientific">Lindgomyces ingoldianus</name>
    <dbReference type="NCBI Taxonomy" id="673940"/>
    <lineage>
        <taxon>Eukaryota</taxon>
        <taxon>Fungi</taxon>
        <taxon>Dikarya</taxon>
        <taxon>Ascomycota</taxon>
        <taxon>Pezizomycotina</taxon>
        <taxon>Dothideomycetes</taxon>
        <taxon>Pleosporomycetidae</taxon>
        <taxon>Pleosporales</taxon>
        <taxon>Lindgomycetaceae</taxon>
        <taxon>Lindgomyces</taxon>
    </lineage>
</organism>
<evidence type="ECO:0000313" key="2">
    <source>
        <dbReference type="Proteomes" id="UP000799755"/>
    </source>
</evidence>
<sequence>MPDNNERPPATPSKIGRTTKAGEKRANVKKGGEKKPGEKKTSGNKRKRTADDELSPNTPKPQPQPRSCRAANNMPPTKDTELVEPGDDDLADPDNTASGKVKKSTGGAGRGGRGGGSRGNGGIRGSRGKGRS</sequence>
<keyword evidence="2" id="KW-1185">Reference proteome</keyword>
<gene>
    <name evidence="1" type="ORF">BDR25DRAFT_27562</name>
</gene>
<dbReference type="EMBL" id="MU003638">
    <property type="protein sequence ID" value="KAF2462483.1"/>
    <property type="molecule type" value="Genomic_DNA"/>
</dbReference>
<dbReference type="Proteomes" id="UP000799755">
    <property type="component" value="Unassembled WGS sequence"/>
</dbReference>
<comment type="caution">
    <text evidence="1">The sequence shown here is derived from an EMBL/GenBank/DDBJ whole genome shotgun (WGS) entry which is preliminary data.</text>
</comment>